<dbReference type="VEuPathDB" id="FungiDB:ASPFODRAFT_54302"/>
<sequence length="71" mass="7223">MSKAAAALKLAVVVAGKGSPPAAGTARLKTALDAQGQIVFDIWDKQPAGLRGLEAKEESIDTRGKCMPGGC</sequence>
<accession>A0A1M3SZQ1</accession>
<dbReference type="AlphaFoldDB" id="A0A1M3SZQ1"/>
<name>A0A1M3SZQ1_ASPLC</name>
<proteinExistence type="predicted"/>
<reference evidence="2" key="1">
    <citation type="journal article" date="2017" name="Genome Biol.">
        <title>Comparative genomics reveals high biological diversity and specific adaptations in the industrially and medically important fungal genus Aspergillus.</title>
        <authorList>
            <person name="de Vries R.P."/>
            <person name="Riley R."/>
            <person name="Wiebenga A."/>
            <person name="Aguilar-Osorio G."/>
            <person name="Amillis S."/>
            <person name="Uchima C.A."/>
            <person name="Anderluh G."/>
            <person name="Asadollahi M."/>
            <person name="Askin M."/>
            <person name="Barry K."/>
            <person name="Battaglia E."/>
            <person name="Bayram O."/>
            <person name="Benocci T."/>
            <person name="Braus-Stromeyer S.A."/>
            <person name="Caldana C."/>
            <person name="Canovas D."/>
            <person name="Cerqueira G.C."/>
            <person name="Chen F."/>
            <person name="Chen W."/>
            <person name="Choi C."/>
            <person name="Clum A."/>
            <person name="Dos Santos R.A."/>
            <person name="Damasio A.R."/>
            <person name="Diallinas G."/>
            <person name="Emri T."/>
            <person name="Fekete E."/>
            <person name="Flipphi M."/>
            <person name="Freyberg S."/>
            <person name="Gallo A."/>
            <person name="Gournas C."/>
            <person name="Habgood R."/>
            <person name="Hainaut M."/>
            <person name="Harispe M.L."/>
            <person name="Henrissat B."/>
            <person name="Hilden K.S."/>
            <person name="Hope R."/>
            <person name="Hossain A."/>
            <person name="Karabika E."/>
            <person name="Karaffa L."/>
            <person name="Karanyi Z."/>
            <person name="Krasevec N."/>
            <person name="Kuo A."/>
            <person name="Kusch H."/>
            <person name="LaButti K."/>
            <person name="Lagendijk E.L."/>
            <person name="Lapidus A."/>
            <person name="Levasseur A."/>
            <person name="Lindquist E."/>
            <person name="Lipzen A."/>
            <person name="Logrieco A.F."/>
            <person name="MacCabe A."/>
            <person name="Maekelae M.R."/>
            <person name="Malavazi I."/>
            <person name="Melin P."/>
            <person name="Meyer V."/>
            <person name="Mielnichuk N."/>
            <person name="Miskei M."/>
            <person name="Molnar A.P."/>
            <person name="Mule G."/>
            <person name="Ngan C.Y."/>
            <person name="Orejas M."/>
            <person name="Orosz E."/>
            <person name="Ouedraogo J.P."/>
            <person name="Overkamp K.M."/>
            <person name="Park H.-S."/>
            <person name="Perrone G."/>
            <person name="Piumi F."/>
            <person name="Punt P.J."/>
            <person name="Ram A.F."/>
            <person name="Ramon A."/>
            <person name="Rauscher S."/>
            <person name="Record E."/>
            <person name="Riano-Pachon D.M."/>
            <person name="Robert V."/>
            <person name="Roehrig J."/>
            <person name="Ruller R."/>
            <person name="Salamov A."/>
            <person name="Salih N.S."/>
            <person name="Samson R.A."/>
            <person name="Sandor E."/>
            <person name="Sanguinetti M."/>
            <person name="Schuetze T."/>
            <person name="Sepcic K."/>
            <person name="Shelest E."/>
            <person name="Sherlock G."/>
            <person name="Sophianopoulou V."/>
            <person name="Squina F.M."/>
            <person name="Sun H."/>
            <person name="Susca A."/>
            <person name="Todd R.B."/>
            <person name="Tsang A."/>
            <person name="Unkles S.E."/>
            <person name="van de Wiele N."/>
            <person name="van Rossen-Uffink D."/>
            <person name="Oliveira J.V."/>
            <person name="Vesth T.C."/>
            <person name="Visser J."/>
            <person name="Yu J.-H."/>
            <person name="Zhou M."/>
            <person name="Andersen M.R."/>
            <person name="Archer D.B."/>
            <person name="Baker S.E."/>
            <person name="Benoit I."/>
            <person name="Brakhage A.A."/>
            <person name="Braus G.H."/>
            <person name="Fischer R."/>
            <person name="Frisvad J.C."/>
            <person name="Goldman G.H."/>
            <person name="Houbraken J."/>
            <person name="Oakley B."/>
            <person name="Pocsi I."/>
            <person name="Scazzocchio C."/>
            <person name="Seiboth B."/>
            <person name="vanKuyk P.A."/>
            <person name="Wortman J."/>
            <person name="Dyer P.S."/>
            <person name="Grigoriev I.V."/>
        </authorList>
    </citation>
    <scope>NUCLEOTIDE SEQUENCE [LARGE SCALE GENOMIC DNA]</scope>
    <source>
        <strain evidence="2">CBS 106.47</strain>
    </source>
</reference>
<organism evidence="1 2">
    <name type="scientific">Aspergillus luchuensis (strain CBS 106.47)</name>
    <dbReference type="NCBI Taxonomy" id="1137211"/>
    <lineage>
        <taxon>Eukaryota</taxon>
        <taxon>Fungi</taxon>
        <taxon>Dikarya</taxon>
        <taxon>Ascomycota</taxon>
        <taxon>Pezizomycotina</taxon>
        <taxon>Eurotiomycetes</taxon>
        <taxon>Eurotiomycetidae</taxon>
        <taxon>Eurotiales</taxon>
        <taxon>Aspergillaceae</taxon>
        <taxon>Aspergillus</taxon>
        <taxon>Aspergillus subgen. Circumdati</taxon>
    </lineage>
</organism>
<evidence type="ECO:0000313" key="1">
    <source>
        <dbReference type="EMBL" id="OJZ79958.1"/>
    </source>
</evidence>
<dbReference type="Proteomes" id="UP000184063">
    <property type="component" value="Unassembled WGS sequence"/>
</dbReference>
<evidence type="ECO:0000313" key="2">
    <source>
        <dbReference type="Proteomes" id="UP000184063"/>
    </source>
</evidence>
<protein>
    <submittedName>
        <fullName evidence="1">Uncharacterized protein</fullName>
    </submittedName>
</protein>
<dbReference type="EMBL" id="KV878265">
    <property type="protein sequence ID" value="OJZ79958.1"/>
    <property type="molecule type" value="Genomic_DNA"/>
</dbReference>
<gene>
    <name evidence="1" type="ORF">ASPFODRAFT_54302</name>
</gene>